<dbReference type="InterPro" id="IPR036388">
    <property type="entry name" value="WH-like_DNA-bd_sf"/>
</dbReference>
<evidence type="ECO:0000256" key="3">
    <source>
        <dbReference type="ARBA" id="ARBA00022691"/>
    </source>
</evidence>
<dbReference type="InterPro" id="IPR029063">
    <property type="entry name" value="SAM-dependent_MTases_sf"/>
</dbReference>
<sequence length="490" mass="54238">MPETTIASQYGAIEHLPQARNTVCSPCDSHLVHGLCRESSVSPSTAPTSPTSPTYSERECLPAPKSSQEPQHEYSQLGQGLMMAMAQYVAHLQNEKLPMPSLEPGVQAHGGLKNRQGVAARDAVVDLAQRIVAMTMDPEMSLLISSLQFHFCSSLKVAIDLKVHEHVPRQGTITSSELAAKVGADETILVRIMRVLITKHVFSSPTPGTYAHTAISWCMMKSPDTIDLLGHRLDESFRAASRQADALALTHHREPDEDDILGFSLAFGTKANFWEVLTADAEEERSQRFNRAMRAVSINALGVIPRMYPFDRIGGDGLLVDVGGGLGQVAREIMAAHRGKGLQRCIVQDAHAADDAQQQLEEVLESNRNLGVELQKHNFFHKQPVKGAAVYFLRHIFHDWPDRACVKILKQTVEAMGKDSRLLICDQVVDDEPSVPATLYDIDMWSLFGGKERNRSEWEALFRAADERLYINKVWTTAEAPTTILEVCLS</sequence>
<dbReference type="SUPFAM" id="SSF53335">
    <property type="entry name" value="S-adenosyl-L-methionine-dependent methyltransferases"/>
    <property type="match status" value="1"/>
</dbReference>
<dbReference type="OrthoDB" id="1535081at2759"/>
<organism evidence="7 8">
    <name type="scientific">Pyricularia grisea</name>
    <name type="common">Crabgrass-specific blast fungus</name>
    <name type="synonym">Magnaporthe grisea</name>
    <dbReference type="NCBI Taxonomy" id="148305"/>
    <lineage>
        <taxon>Eukaryota</taxon>
        <taxon>Fungi</taxon>
        <taxon>Dikarya</taxon>
        <taxon>Ascomycota</taxon>
        <taxon>Pezizomycotina</taxon>
        <taxon>Sordariomycetes</taxon>
        <taxon>Sordariomycetidae</taxon>
        <taxon>Magnaporthales</taxon>
        <taxon>Pyriculariaceae</taxon>
        <taxon>Pyricularia</taxon>
    </lineage>
</organism>
<dbReference type="PANTHER" id="PTHR43712:SF5">
    <property type="entry name" value="O-METHYLTRANSFERASE ASQN-RELATED"/>
    <property type="match status" value="1"/>
</dbReference>
<reference evidence="8" key="3">
    <citation type="submission" date="2025-08" db="UniProtKB">
        <authorList>
            <consortium name="RefSeq"/>
        </authorList>
    </citation>
    <scope>IDENTIFICATION</scope>
    <source>
        <strain evidence="8">NI907</strain>
    </source>
</reference>
<evidence type="ECO:0000259" key="5">
    <source>
        <dbReference type="Pfam" id="PF00891"/>
    </source>
</evidence>
<reference evidence="8" key="2">
    <citation type="submission" date="2019-10" db="EMBL/GenBank/DDBJ databases">
        <authorList>
            <consortium name="NCBI Genome Project"/>
        </authorList>
    </citation>
    <scope>NUCLEOTIDE SEQUENCE</scope>
    <source>
        <strain evidence="8">NI907</strain>
    </source>
</reference>
<keyword evidence="1" id="KW-0489">Methyltransferase</keyword>
<evidence type="ECO:0000259" key="6">
    <source>
        <dbReference type="Pfam" id="PF08100"/>
    </source>
</evidence>
<dbReference type="SUPFAM" id="SSF46785">
    <property type="entry name" value="Winged helix' DNA-binding domain"/>
    <property type="match status" value="1"/>
</dbReference>
<feature type="region of interest" description="Disordered" evidence="4">
    <location>
        <begin position="38"/>
        <end position="73"/>
    </location>
</feature>
<dbReference type="InterPro" id="IPR016461">
    <property type="entry name" value="COMT-like"/>
</dbReference>
<dbReference type="GeneID" id="41962888"/>
<dbReference type="AlphaFoldDB" id="A0A6P8B3D8"/>
<feature type="compositionally biased region" description="Low complexity" evidence="4">
    <location>
        <begin position="39"/>
        <end position="55"/>
    </location>
</feature>
<evidence type="ECO:0000313" key="7">
    <source>
        <dbReference type="Proteomes" id="UP000515153"/>
    </source>
</evidence>
<dbReference type="Proteomes" id="UP000515153">
    <property type="component" value="Unplaced"/>
</dbReference>
<evidence type="ECO:0008006" key="9">
    <source>
        <dbReference type="Google" id="ProtNLM"/>
    </source>
</evidence>
<keyword evidence="2" id="KW-0808">Transferase</keyword>
<dbReference type="InterPro" id="IPR001077">
    <property type="entry name" value="COMT_C"/>
</dbReference>
<evidence type="ECO:0000256" key="2">
    <source>
        <dbReference type="ARBA" id="ARBA00022679"/>
    </source>
</evidence>
<name>A0A6P8B3D8_PYRGI</name>
<keyword evidence="3" id="KW-0949">S-adenosyl-L-methionine</keyword>
<dbReference type="Gene3D" id="3.40.50.150">
    <property type="entry name" value="Vaccinia Virus protein VP39"/>
    <property type="match status" value="1"/>
</dbReference>
<dbReference type="GO" id="GO:0032259">
    <property type="term" value="P:methylation"/>
    <property type="evidence" value="ECO:0007669"/>
    <property type="project" value="UniProtKB-KW"/>
</dbReference>
<feature type="domain" description="O-methyltransferase dimerisation" evidence="6">
    <location>
        <begin position="148"/>
        <end position="222"/>
    </location>
</feature>
<gene>
    <name evidence="8" type="ORF">PgNI_07977</name>
</gene>
<feature type="domain" description="O-methyltransferase C-terminal" evidence="5">
    <location>
        <begin position="261"/>
        <end position="465"/>
    </location>
</feature>
<evidence type="ECO:0000256" key="1">
    <source>
        <dbReference type="ARBA" id="ARBA00022603"/>
    </source>
</evidence>
<dbReference type="Pfam" id="PF00891">
    <property type="entry name" value="Methyltransf_2"/>
    <property type="match status" value="1"/>
</dbReference>
<evidence type="ECO:0000256" key="4">
    <source>
        <dbReference type="SAM" id="MobiDB-lite"/>
    </source>
</evidence>
<protein>
    <recommendedName>
        <fullName evidence="9">O-methyltransferase domain-containing protein</fullName>
    </recommendedName>
</protein>
<evidence type="ECO:0000313" key="8">
    <source>
        <dbReference type="RefSeq" id="XP_030981529.1"/>
    </source>
</evidence>
<dbReference type="PROSITE" id="PS51683">
    <property type="entry name" value="SAM_OMT_II"/>
    <property type="match status" value="1"/>
</dbReference>
<dbReference type="GO" id="GO:0046983">
    <property type="term" value="F:protein dimerization activity"/>
    <property type="evidence" value="ECO:0007669"/>
    <property type="project" value="InterPro"/>
</dbReference>
<dbReference type="InterPro" id="IPR036390">
    <property type="entry name" value="WH_DNA-bd_sf"/>
</dbReference>
<reference evidence="8" key="1">
    <citation type="journal article" date="2019" name="Mol. Biol. Evol.">
        <title>Blast fungal genomes show frequent chromosomal changes, gene gains and losses, and effector gene turnover.</title>
        <authorList>
            <person name="Gomez Luciano L.B."/>
            <person name="Jason Tsai I."/>
            <person name="Chuma I."/>
            <person name="Tosa Y."/>
            <person name="Chen Y.H."/>
            <person name="Li J.Y."/>
            <person name="Li M.Y."/>
            <person name="Jade Lu M.Y."/>
            <person name="Nakayashiki H."/>
            <person name="Li W.H."/>
        </authorList>
    </citation>
    <scope>NUCLEOTIDE SEQUENCE</scope>
    <source>
        <strain evidence="8">NI907</strain>
    </source>
</reference>
<dbReference type="PANTHER" id="PTHR43712">
    <property type="entry name" value="PUTATIVE (AFU_ORTHOLOGUE AFUA_4G14580)-RELATED"/>
    <property type="match status" value="1"/>
</dbReference>
<keyword evidence="7" id="KW-1185">Reference proteome</keyword>
<dbReference type="InterPro" id="IPR012967">
    <property type="entry name" value="COMT_dimerisation"/>
</dbReference>
<dbReference type="Pfam" id="PF08100">
    <property type="entry name" value="Dimerisation"/>
    <property type="match status" value="1"/>
</dbReference>
<accession>A0A6P8B3D8</accession>
<dbReference type="Gene3D" id="1.10.10.10">
    <property type="entry name" value="Winged helix-like DNA-binding domain superfamily/Winged helix DNA-binding domain"/>
    <property type="match status" value="1"/>
</dbReference>
<dbReference type="RefSeq" id="XP_030981529.1">
    <property type="nucleotide sequence ID" value="XM_031127979.1"/>
</dbReference>
<dbReference type="GO" id="GO:0008171">
    <property type="term" value="F:O-methyltransferase activity"/>
    <property type="evidence" value="ECO:0007669"/>
    <property type="project" value="InterPro"/>
</dbReference>
<dbReference type="KEGG" id="pgri:PgNI_07977"/>
<proteinExistence type="predicted"/>